<dbReference type="EMBL" id="UFQT01001198">
    <property type="protein sequence ID" value="SSX29448.1"/>
    <property type="molecule type" value="Genomic_DNA"/>
</dbReference>
<dbReference type="OMA" id="ADRETPX"/>
<dbReference type="AlphaFoldDB" id="A0A336M4A9"/>
<dbReference type="EMBL" id="UFQT01000322">
    <property type="protein sequence ID" value="SSX23237.1"/>
    <property type="molecule type" value="Genomic_DNA"/>
</dbReference>
<name>A0A336M4A9_CULSO</name>
<reference evidence="2" key="1">
    <citation type="submission" date="2018-04" db="EMBL/GenBank/DDBJ databases">
        <authorList>
            <person name="Go L.Y."/>
            <person name="Mitchell J.A."/>
        </authorList>
    </citation>
    <scope>NUCLEOTIDE SEQUENCE</scope>
    <source>
        <tissue evidence="2">Whole organism</tissue>
    </source>
</reference>
<dbReference type="VEuPathDB" id="VectorBase:CSON008566"/>
<gene>
    <name evidence="4" type="primary">CSON008566</name>
    <name evidence="3" type="synonym">CSON001295</name>
</gene>
<accession>A0A336M4A9</accession>
<organism evidence="4">
    <name type="scientific">Culicoides sonorensis</name>
    <name type="common">Biting midge</name>
    <dbReference type="NCBI Taxonomy" id="179676"/>
    <lineage>
        <taxon>Eukaryota</taxon>
        <taxon>Metazoa</taxon>
        <taxon>Ecdysozoa</taxon>
        <taxon>Arthropoda</taxon>
        <taxon>Hexapoda</taxon>
        <taxon>Insecta</taxon>
        <taxon>Pterygota</taxon>
        <taxon>Neoptera</taxon>
        <taxon>Endopterygota</taxon>
        <taxon>Diptera</taxon>
        <taxon>Nematocera</taxon>
        <taxon>Chironomoidea</taxon>
        <taxon>Ceratopogonidae</taxon>
        <taxon>Ceratopogoninae</taxon>
        <taxon>Culicoides</taxon>
        <taxon>Monoculicoides</taxon>
    </lineage>
</organism>
<evidence type="ECO:0000313" key="4">
    <source>
        <dbReference type="EMBL" id="SSX23237.1"/>
    </source>
</evidence>
<dbReference type="EMBL" id="UFQS01000322">
    <property type="protein sequence ID" value="SSX02870.1"/>
    <property type="molecule type" value="Genomic_DNA"/>
</dbReference>
<reference evidence="4" key="2">
    <citation type="submission" date="2018-07" db="EMBL/GenBank/DDBJ databases">
        <authorList>
            <person name="Quirk P.G."/>
            <person name="Krulwich T.A."/>
        </authorList>
    </citation>
    <scope>NUCLEOTIDE SEQUENCE</scope>
</reference>
<evidence type="ECO:0000313" key="3">
    <source>
        <dbReference type="EMBL" id="SSX09652.1"/>
    </source>
</evidence>
<dbReference type="VEuPathDB" id="VectorBase:CSON001295"/>
<evidence type="ECO:0000313" key="2">
    <source>
        <dbReference type="EMBL" id="SSX02870.1"/>
    </source>
</evidence>
<dbReference type="EMBL" id="UFQS01001198">
    <property type="protein sequence ID" value="SSX09652.1"/>
    <property type="molecule type" value="Genomic_DNA"/>
</dbReference>
<proteinExistence type="predicted"/>
<sequence>MNSSWKARIVLAIGICVIIFGDFLGYGNTTNSTPSSNNDSDRHGDQKQSIIDQQPHRVNAIKEGSSNGRVEGLYDVNSVPKYRIGEKLREACLPKLLCEMAAKPWMSLTDKERDLLNLIKSTTMSLSVALSPTRWHFAAHMGQLLRTTDDIAPIGCSQLWPACPFSSKKLLSISSKFSFR</sequence>
<protein>
    <submittedName>
        <fullName evidence="3">CSON001295 protein</fullName>
    </submittedName>
    <submittedName>
        <fullName evidence="4">CSON008566 protein</fullName>
    </submittedName>
</protein>
<feature type="region of interest" description="Disordered" evidence="1">
    <location>
        <begin position="32"/>
        <end position="52"/>
    </location>
</feature>
<evidence type="ECO:0000256" key="1">
    <source>
        <dbReference type="SAM" id="MobiDB-lite"/>
    </source>
</evidence>